<accession>A0A8H7R4A9</accession>
<proteinExistence type="predicted"/>
<dbReference type="AlphaFoldDB" id="A0A8H7R4A9"/>
<dbReference type="EMBL" id="JAEPRD010000056">
    <property type="protein sequence ID" value="KAG2202921.1"/>
    <property type="molecule type" value="Genomic_DNA"/>
</dbReference>
<evidence type="ECO:0000313" key="1">
    <source>
        <dbReference type="EMBL" id="KAG2202921.1"/>
    </source>
</evidence>
<name>A0A8H7R4A9_9FUNG</name>
<evidence type="ECO:0000313" key="2">
    <source>
        <dbReference type="Proteomes" id="UP000603453"/>
    </source>
</evidence>
<comment type="caution">
    <text evidence="1">The sequence shown here is derived from an EMBL/GenBank/DDBJ whole genome shotgun (WGS) entry which is preliminary data.</text>
</comment>
<gene>
    <name evidence="1" type="ORF">INT47_008953</name>
</gene>
<organism evidence="1 2">
    <name type="scientific">Mucor saturninus</name>
    <dbReference type="NCBI Taxonomy" id="64648"/>
    <lineage>
        <taxon>Eukaryota</taxon>
        <taxon>Fungi</taxon>
        <taxon>Fungi incertae sedis</taxon>
        <taxon>Mucoromycota</taxon>
        <taxon>Mucoromycotina</taxon>
        <taxon>Mucoromycetes</taxon>
        <taxon>Mucorales</taxon>
        <taxon>Mucorineae</taxon>
        <taxon>Mucoraceae</taxon>
        <taxon>Mucor</taxon>
    </lineage>
</organism>
<dbReference type="Proteomes" id="UP000603453">
    <property type="component" value="Unassembled WGS sequence"/>
</dbReference>
<keyword evidence="2" id="KW-1185">Reference proteome</keyword>
<protein>
    <submittedName>
        <fullName evidence="1">Uncharacterized protein</fullName>
    </submittedName>
</protein>
<reference evidence="1" key="1">
    <citation type="submission" date="2020-12" db="EMBL/GenBank/DDBJ databases">
        <title>Metabolic potential, ecology and presence of endohyphal bacteria is reflected in genomic diversity of Mucoromycotina.</title>
        <authorList>
            <person name="Muszewska A."/>
            <person name="Okrasinska A."/>
            <person name="Steczkiewicz K."/>
            <person name="Drgas O."/>
            <person name="Orlowska M."/>
            <person name="Perlinska-Lenart U."/>
            <person name="Aleksandrzak-Piekarczyk T."/>
            <person name="Szatraj K."/>
            <person name="Zielenkiewicz U."/>
            <person name="Pilsyk S."/>
            <person name="Malc E."/>
            <person name="Mieczkowski P."/>
            <person name="Kruszewska J.S."/>
            <person name="Biernat P."/>
            <person name="Pawlowska J."/>
        </authorList>
    </citation>
    <scope>NUCLEOTIDE SEQUENCE</scope>
    <source>
        <strain evidence="1">WA0000017839</strain>
    </source>
</reference>
<sequence length="103" mass="11762">MATLLLLLPKIYRMIETLQQELVDISASKVGVVWREKRRHPFNKTLDPNNAVKLMSPLTIEELIEQASRLTKQSSPGVGGLGYLYLVVLFQFSHARKVRQRSV</sequence>